<dbReference type="EMBL" id="RQHW01000042">
    <property type="protein sequence ID" value="TGN18871.1"/>
    <property type="molecule type" value="Genomic_DNA"/>
</dbReference>
<dbReference type="OrthoDB" id="334073at2"/>
<sequence>MDSERRLPRISPREFRDFEVHLDLDGVTLSGKLGNISEEGLCYLGEDDLLSDELQNVVLGTILWARGTKRIFFEGKIVWTQTAVIRGVKYFLAGIQFTEKLNLSDSLLARSLEI</sequence>
<feature type="domain" description="PilZ" evidence="1">
    <location>
        <begin position="14"/>
        <end position="110"/>
    </location>
</feature>
<protein>
    <submittedName>
        <fullName evidence="2">PilZ domain-containing protein</fullName>
    </submittedName>
</protein>
<name>A0A4R9LZ26_9LEPT</name>
<comment type="caution">
    <text evidence="2">The sequence shown here is derived from an EMBL/GenBank/DDBJ whole genome shotgun (WGS) entry which is preliminary data.</text>
</comment>
<accession>A0A4R9LZ26</accession>
<dbReference type="Pfam" id="PF07238">
    <property type="entry name" value="PilZ"/>
    <property type="match status" value="1"/>
</dbReference>
<evidence type="ECO:0000259" key="1">
    <source>
        <dbReference type="Pfam" id="PF07238"/>
    </source>
</evidence>
<dbReference type="AlphaFoldDB" id="A0A4R9LZ26"/>
<dbReference type="RefSeq" id="WP_135760555.1">
    <property type="nucleotide sequence ID" value="NZ_RQHW01000042.1"/>
</dbReference>
<evidence type="ECO:0000313" key="2">
    <source>
        <dbReference type="EMBL" id="TGN18871.1"/>
    </source>
</evidence>
<keyword evidence="3" id="KW-1185">Reference proteome</keyword>
<reference evidence="2" key="1">
    <citation type="journal article" date="2019" name="PLoS Negl. Trop. Dis.">
        <title>Revisiting the worldwide diversity of Leptospira species in the environment.</title>
        <authorList>
            <person name="Vincent A.T."/>
            <person name="Schiettekatte O."/>
            <person name="Bourhy P."/>
            <person name="Veyrier F.J."/>
            <person name="Picardeau M."/>
        </authorList>
    </citation>
    <scope>NUCLEOTIDE SEQUENCE [LARGE SCALE GENOMIC DNA]</scope>
    <source>
        <strain evidence="2">201300427</strain>
    </source>
</reference>
<gene>
    <name evidence="2" type="ORF">EHS15_10645</name>
</gene>
<dbReference type="Proteomes" id="UP000298058">
    <property type="component" value="Unassembled WGS sequence"/>
</dbReference>
<dbReference type="GO" id="GO:0035438">
    <property type="term" value="F:cyclic-di-GMP binding"/>
    <property type="evidence" value="ECO:0007669"/>
    <property type="project" value="InterPro"/>
</dbReference>
<dbReference type="InterPro" id="IPR009875">
    <property type="entry name" value="PilZ_domain"/>
</dbReference>
<evidence type="ECO:0000313" key="3">
    <source>
        <dbReference type="Proteomes" id="UP000298058"/>
    </source>
</evidence>
<proteinExistence type="predicted"/>
<organism evidence="2 3">
    <name type="scientific">Leptospira idonii</name>
    <dbReference type="NCBI Taxonomy" id="1193500"/>
    <lineage>
        <taxon>Bacteria</taxon>
        <taxon>Pseudomonadati</taxon>
        <taxon>Spirochaetota</taxon>
        <taxon>Spirochaetia</taxon>
        <taxon>Leptospirales</taxon>
        <taxon>Leptospiraceae</taxon>
        <taxon>Leptospira</taxon>
    </lineage>
</organism>